<feature type="transmembrane region" description="Helical" evidence="9">
    <location>
        <begin position="83"/>
        <end position="103"/>
    </location>
</feature>
<dbReference type="GO" id="GO:0033188">
    <property type="term" value="F:sphingomyelin synthase activity"/>
    <property type="evidence" value="ECO:0007669"/>
    <property type="project" value="TreeGrafter"/>
</dbReference>
<dbReference type="Proteomes" id="UP000070444">
    <property type="component" value="Unassembled WGS sequence"/>
</dbReference>
<dbReference type="EMBL" id="KQ965096">
    <property type="protein sequence ID" value="KXN64878.1"/>
    <property type="molecule type" value="Genomic_DNA"/>
</dbReference>
<dbReference type="Pfam" id="PF14360">
    <property type="entry name" value="PAP2_C"/>
    <property type="match status" value="1"/>
</dbReference>
<evidence type="ECO:0000256" key="7">
    <source>
        <dbReference type="ARBA" id="ARBA00023098"/>
    </source>
</evidence>
<keyword evidence="5" id="KW-0746">Sphingolipid metabolism</keyword>
<dbReference type="GO" id="GO:0046513">
    <property type="term" value="P:ceramide biosynthetic process"/>
    <property type="evidence" value="ECO:0007669"/>
    <property type="project" value="TreeGrafter"/>
</dbReference>
<proteinExistence type="inferred from homology"/>
<feature type="transmembrane region" description="Helical" evidence="9">
    <location>
        <begin position="31"/>
        <end position="49"/>
    </location>
</feature>
<feature type="transmembrane region" description="Helical" evidence="9">
    <location>
        <begin position="185"/>
        <end position="204"/>
    </location>
</feature>
<evidence type="ECO:0000256" key="5">
    <source>
        <dbReference type="ARBA" id="ARBA00022919"/>
    </source>
</evidence>
<dbReference type="PANTHER" id="PTHR21290">
    <property type="entry name" value="SPHINGOMYELIN SYNTHETASE"/>
    <property type="match status" value="1"/>
</dbReference>
<dbReference type="PANTHER" id="PTHR21290:SF25">
    <property type="entry name" value="SPHINGOMYELIN SYNTHASE-RELATED PROTEIN 1"/>
    <property type="match status" value="1"/>
</dbReference>
<keyword evidence="12" id="KW-1185">Reference proteome</keyword>
<name>A0A137NQ54_CONC2</name>
<evidence type="ECO:0000259" key="10">
    <source>
        <dbReference type="Pfam" id="PF14360"/>
    </source>
</evidence>
<evidence type="ECO:0000256" key="8">
    <source>
        <dbReference type="ARBA" id="ARBA00023136"/>
    </source>
</evidence>
<keyword evidence="8 9" id="KW-0472">Membrane</keyword>
<keyword evidence="4 9" id="KW-0812">Transmembrane</keyword>
<evidence type="ECO:0000256" key="2">
    <source>
        <dbReference type="ARBA" id="ARBA00005441"/>
    </source>
</evidence>
<keyword evidence="7" id="KW-0443">Lipid metabolism</keyword>
<dbReference type="OrthoDB" id="422827at2759"/>
<evidence type="ECO:0000256" key="3">
    <source>
        <dbReference type="ARBA" id="ARBA00022679"/>
    </source>
</evidence>
<dbReference type="GO" id="GO:0000139">
    <property type="term" value="C:Golgi membrane"/>
    <property type="evidence" value="ECO:0007669"/>
    <property type="project" value="TreeGrafter"/>
</dbReference>
<dbReference type="InterPro" id="IPR045221">
    <property type="entry name" value="Sphingomyelin_synth-like"/>
</dbReference>
<comment type="subcellular location">
    <subcellularLocation>
        <location evidence="1">Membrane</location>
        <topology evidence="1">Multi-pass membrane protein</topology>
    </subcellularLocation>
</comment>
<comment type="similarity">
    <text evidence="2">Belongs to the sphingomyelin synthase family.</text>
</comment>
<evidence type="ECO:0000313" key="12">
    <source>
        <dbReference type="Proteomes" id="UP000070444"/>
    </source>
</evidence>
<dbReference type="CDD" id="cd01610">
    <property type="entry name" value="PAP2_like"/>
    <property type="match status" value="1"/>
</dbReference>
<dbReference type="OMA" id="DIIMICF"/>
<keyword evidence="6 9" id="KW-1133">Transmembrane helix</keyword>
<feature type="transmembrane region" description="Helical" evidence="9">
    <location>
        <begin position="216"/>
        <end position="232"/>
    </location>
</feature>
<evidence type="ECO:0000256" key="1">
    <source>
        <dbReference type="ARBA" id="ARBA00004141"/>
    </source>
</evidence>
<dbReference type="AlphaFoldDB" id="A0A137NQ54"/>
<evidence type="ECO:0000313" key="11">
    <source>
        <dbReference type="EMBL" id="KXN64878.1"/>
    </source>
</evidence>
<organism evidence="11 12">
    <name type="scientific">Conidiobolus coronatus (strain ATCC 28846 / CBS 209.66 / NRRL 28638)</name>
    <name type="common">Delacroixia coronata</name>
    <dbReference type="NCBI Taxonomy" id="796925"/>
    <lineage>
        <taxon>Eukaryota</taxon>
        <taxon>Fungi</taxon>
        <taxon>Fungi incertae sedis</taxon>
        <taxon>Zoopagomycota</taxon>
        <taxon>Entomophthoromycotina</taxon>
        <taxon>Entomophthoromycetes</taxon>
        <taxon>Entomophthorales</taxon>
        <taxon>Ancylistaceae</taxon>
        <taxon>Conidiobolus</taxon>
    </lineage>
</organism>
<keyword evidence="3" id="KW-0808">Transferase</keyword>
<dbReference type="InterPro" id="IPR025749">
    <property type="entry name" value="Sphingomyelin_synth-like_dom"/>
</dbReference>
<reference evidence="11 12" key="1">
    <citation type="journal article" date="2015" name="Genome Biol. Evol.">
        <title>Phylogenomic analyses indicate that early fungi evolved digesting cell walls of algal ancestors of land plants.</title>
        <authorList>
            <person name="Chang Y."/>
            <person name="Wang S."/>
            <person name="Sekimoto S."/>
            <person name="Aerts A.L."/>
            <person name="Choi C."/>
            <person name="Clum A."/>
            <person name="LaButti K.M."/>
            <person name="Lindquist E.A."/>
            <person name="Yee Ngan C."/>
            <person name="Ohm R.A."/>
            <person name="Salamov A.A."/>
            <person name="Grigoriev I.V."/>
            <person name="Spatafora J.W."/>
            <person name="Berbee M.L."/>
        </authorList>
    </citation>
    <scope>NUCLEOTIDE SEQUENCE [LARGE SCALE GENOMIC DNA]</scope>
    <source>
        <strain evidence="11 12">NRRL 28638</strain>
    </source>
</reference>
<evidence type="ECO:0000256" key="4">
    <source>
        <dbReference type="ARBA" id="ARBA00022692"/>
    </source>
</evidence>
<dbReference type="GO" id="GO:0047493">
    <property type="term" value="F:ceramide cholinephosphotransferase activity"/>
    <property type="evidence" value="ECO:0007669"/>
    <property type="project" value="TreeGrafter"/>
</dbReference>
<protein>
    <recommendedName>
        <fullName evidence="10">Sphingomyelin synthase-like domain-containing protein</fullName>
    </recommendedName>
</protein>
<dbReference type="STRING" id="796925.A0A137NQ54"/>
<evidence type="ECO:0000256" key="6">
    <source>
        <dbReference type="ARBA" id="ARBA00022989"/>
    </source>
</evidence>
<sequence>MENWSSKLFSKDLEAYGSSQSNNNNKSYTKMFTTLAKVLVCWGLSYYFMNVAANVASVRSMSNVENEIMKDLGFEFVPKVQQLWLTDFFDGIMVAIMGLLLLISPSKFEVLSKILMTSTLCNFLRVTTLVSTSCVDPRTSCEVVTGNIWTTVALHRCGDCMYSGHTILLALAAISWHFYCPQFLRIVSRIAVWGLALMGGFCIISNRSHYTSDVLIAFYMTIGCWFAVNYIWSRMLCTDECDGECKEEMCYSNNSRSGVAWRPLINESNSSNRSSSSEDRLLN</sequence>
<dbReference type="GO" id="GO:0005789">
    <property type="term" value="C:endoplasmic reticulum membrane"/>
    <property type="evidence" value="ECO:0007669"/>
    <property type="project" value="TreeGrafter"/>
</dbReference>
<evidence type="ECO:0000256" key="9">
    <source>
        <dbReference type="SAM" id="Phobius"/>
    </source>
</evidence>
<gene>
    <name evidence="11" type="ORF">CONCODRAFT_13756</name>
</gene>
<feature type="domain" description="Sphingomyelin synthase-like" evidence="10">
    <location>
        <begin position="157"/>
        <end position="227"/>
    </location>
</feature>
<feature type="transmembrane region" description="Helical" evidence="9">
    <location>
        <begin position="160"/>
        <end position="179"/>
    </location>
</feature>
<dbReference type="GO" id="GO:0005886">
    <property type="term" value="C:plasma membrane"/>
    <property type="evidence" value="ECO:0007669"/>
    <property type="project" value="TreeGrafter"/>
</dbReference>
<accession>A0A137NQ54</accession>